<dbReference type="RefSeq" id="WP_378573306.1">
    <property type="nucleotide sequence ID" value="NZ_JBHSFQ010000007.1"/>
</dbReference>
<reference evidence="3" key="1">
    <citation type="journal article" date="2019" name="Int. J. Syst. Evol. Microbiol.">
        <title>The Global Catalogue of Microorganisms (GCM) 10K type strain sequencing project: providing services to taxonomists for standard genome sequencing and annotation.</title>
        <authorList>
            <consortium name="The Broad Institute Genomics Platform"/>
            <consortium name="The Broad Institute Genome Sequencing Center for Infectious Disease"/>
            <person name="Wu L."/>
            <person name="Ma J."/>
        </authorList>
    </citation>
    <scope>NUCLEOTIDE SEQUENCE [LARGE SCALE GENOMIC DNA]</scope>
    <source>
        <strain evidence="3">XZYJ18</strain>
    </source>
</reference>
<dbReference type="Pfam" id="PF14025">
    <property type="entry name" value="DUF4241"/>
    <property type="match status" value="1"/>
</dbReference>
<feature type="compositionally biased region" description="Basic and acidic residues" evidence="1">
    <location>
        <begin position="1"/>
        <end position="17"/>
    </location>
</feature>
<sequence length="245" mass="25373">MSPRPPDLDRLFTDGGEHGLSSGHTATVRIVAGPDLRLPSGRLVACEPGTRFPEGARRATFVQRVEPGAYPVELAVADVAGLGPRGAGLPYIAAARLAVRREPVAAWRPALLEGQDEADLDDGAYYGYPVDAGVGAFGSTEVFDSLSGPGADDDTAEDVWDLTHDLEDHDRAGAYTDPVTGANVVFFCTGEGDGHYGTWVGYTAGGAVACFVTVFMFVSGAGGPGGEGEEDRARDRGPLGPAPAP</sequence>
<comment type="caution">
    <text evidence="2">The sequence shown here is derived from an EMBL/GenBank/DDBJ whole genome shotgun (WGS) entry which is preliminary data.</text>
</comment>
<gene>
    <name evidence="2" type="ORF">ACFO4E_10350</name>
</gene>
<dbReference type="Proteomes" id="UP001595923">
    <property type="component" value="Unassembled WGS sequence"/>
</dbReference>
<keyword evidence="3" id="KW-1185">Reference proteome</keyword>
<evidence type="ECO:0000256" key="1">
    <source>
        <dbReference type="SAM" id="MobiDB-lite"/>
    </source>
</evidence>
<dbReference type="EMBL" id="JBHSFQ010000007">
    <property type="protein sequence ID" value="MFC4562254.1"/>
    <property type="molecule type" value="Genomic_DNA"/>
</dbReference>
<protein>
    <submittedName>
        <fullName evidence="2">DUF4241 domain-containing protein</fullName>
    </submittedName>
</protein>
<organism evidence="2 3">
    <name type="scientific">Nocardiopsis mangrovi</name>
    <dbReference type="NCBI Taxonomy" id="1179818"/>
    <lineage>
        <taxon>Bacteria</taxon>
        <taxon>Bacillati</taxon>
        <taxon>Actinomycetota</taxon>
        <taxon>Actinomycetes</taxon>
        <taxon>Streptosporangiales</taxon>
        <taxon>Nocardiopsidaceae</taxon>
        <taxon>Nocardiopsis</taxon>
    </lineage>
</organism>
<evidence type="ECO:0000313" key="3">
    <source>
        <dbReference type="Proteomes" id="UP001595923"/>
    </source>
</evidence>
<proteinExistence type="predicted"/>
<name>A0ABV9DV68_9ACTN</name>
<feature type="region of interest" description="Disordered" evidence="1">
    <location>
        <begin position="223"/>
        <end position="245"/>
    </location>
</feature>
<feature type="region of interest" description="Disordered" evidence="1">
    <location>
        <begin position="1"/>
        <end position="20"/>
    </location>
</feature>
<evidence type="ECO:0000313" key="2">
    <source>
        <dbReference type="EMBL" id="MFC4562254.1"/>
    </source>
</evidence>
<dbReference type="InterPro" id="IPR025335">
    <property type="entry name" value="DUF4241"/>
</dbReference>
<accession>A0ABV9DV68</accession>